<dbReference type="AlphaFoldDB" id="A0A1D8A2H8"/>
<dbReference type="RefSeq" id="WP_069707770.1">
    <property type="nucleotide sequence ID" value="NZ_CP017075.1"/>
</dbReference>
<dbReference type="KEGG" id="nre:BES08_05730"/>
<reference evidence="2" key="1">
    <citation type="journal article" date="2017" name="J. Biotechnol.">
        <title>Complete genome sequence of Novosphingobium resinovorum SA1, a versatile xenobiotic-degrading bacterium capable of utilizing sulfanilic acid.</title>
        <authorList>
            <person name="Hegedus B."/>
            <person name="Kos P.B."/>
            <person name="Balint B."/>
            <person name="Maroti G."/>
            <person name="Gan H.M."/>
            <person name="Perei K."/>
            <person name="Rakhely G."/>
        </authorList>
    </citation>
    <scope>NUCLEOTIDE SEQUENCE [LARGE SCALE GENOMIC DNA]</scope>
    <source>
        <strain evidence="2">SA1</strain>
    </source>
</reference>
<organism evidence="1 2">
    <name type="scientific">Novosphingobium resinovorum</name>
    <dbReference type="NCBI Taxonomy" id="158500"/>
    <lineage>
        <taxon>Bacteria</taxon>
        <taxon>Pseudomonadati</taxon>
        <taxon>Pseudomonadota</taxon>
        <taxon>Alphaproteobacteria</taxon>
        <taxon>Sphingomonadales</taxon>
        <taxon>Sphingomonadaceae</taxon>
        <taxon>Novosphingobium</taxon>
    </lineage>
</organism>
<sequence length="103" mass="11148">MSTTTKFTPGPFVAVEWDCEPRFNDDGNRFWGIKPEKFCAGAQFLEASGWMTEANARLLAAAPELYALAIRAETLLPMLGDVPAAQRLMADLSAALAKARGEA</sequence>
<evidence type="ECO:0000313" key="2">
    <source>
        <dbReference type="Proteomes" id="UP000094626"/>
    </source>
</evidence>
<accession>A0A1D8A2H8</accession>
<proteinExistence type="predicted"/>
<name>A0A1D8A2H8_9SPHN</name>
<evidence type="ECO:0000313" key="1">
    <source>
        <dbReference type="EMBL" id="AOR76314.1"/>
    </source>
</evidence>
<dbReference type="EMBL" id="CP017075">
    <property type="protein sequence ID" value="AOR76314.1"/>
    <property type="molecule type" value="Genomic_DNA"/>
</dbReference>
<dbReference type="Proteomes" id="UP000094626">
    <property type="component" value="Chromosome"/>
</dbReference>
<gene>
    <name evidence="1" type="ORF">BES08_05730</name>
</gene>
<protein>
    <submittedName>
        <fullName evidence="1">Uncharacterized protein</fullName>
    </submittedName>
</protein>
<keyword evidence="2" id="KW-1185">Reference proteome</keyword>